<dbReference type="EMBL" id="CP119316">
    <property type="protein sequence ID" value="WEK47749.1"/>
    <property type="molecule type" value="Genomic_DNA"/>
</dbReference>
<name>A0AAJ5XBI1_9SPHN</name>
<evidence type="ECO:0008006" key="3">
    <source>
        <dbReference type="Google" id="ProtNLM"/>
    </source>
</evidence>
<organism evidence="1 2">
    <name type="scientific">Candidatus Andeanibacterium colombiense</name>
    <dbReference type="NCBI Taxonomy" id="3121345"/>
    <lineage>
        <taxon>Bacteria</taxon>
        <taxon>Pseudomonadati</taxon>
        <taxon>Pseudomonadota</taxon>
        <taxon>Alphaproteobacteria</taxon>
        <taxon>Sphingomonadales</taxon>
        <taxon>Sphingomonadaceae</taxon>
        <taxon>Candidatus Andeanibacterium</taxon>
    </lineage>
</organism>
<sequence>MRTENPRTASRHRVSIAGRLGIGERPAADILVTDLGSRGCSLQGDAVGVTRAIPLTLWLGEVGPIAGKLKWAKAGSLGVMFDDPLGDDVVGALRGAAARDKVPPMRPPEPAA</sequence>
<dbReference type="AlphaFoldDB" id="A0AAJ5XBI1"/>
<gene>
    <name evidence="1" type="ORF">P0Y56_05500</name>
</gene>
<evidence type="ECO:0000313" key="1">
    <source>
        <dbReference type="EMBL" id="WEK47749.1"/>
    </source>
</evidence>
<dbReference type="KEGG" id="acob:P0Y56_05500"/>
<evidence type="ECO:0000313" key="2">
    <source>
        <dbReference type="Proteomes" id="UP001218362"/>
    </source>
</evidence>
<accession>A0AAJ5XBI1</accession>
<dbReference type="SUPFAM" id="SSF141371">
    <property type="entry name" value="PilZ domain-like"/>
    <property type="match status" value="1"/>
</dbReference>
<dbReference type="Proteomes" id="UP001218362">
    <property type="component" value="Chromosome"/>
</dbReference>
<proteinExistence type="predicted"/>
<reference evidence="1" key="1">
    <citation type="submission" date="2023-03" db="EMBL/GenBank/DDBJ databases">
        <title>Andean soil-derived lignocellulolytic bacterial consortium as a source of novel taxa and putative plastic-active enzymes.</title>
        <authorList>
            <person name="Diaz-Garcia L."/>
            <person name="Chuvochina M."/>
            <person name="Feuerriegel G."/>
            <person name="Bunk B."/>
            <person name="Sproer C."/>
            <person name="Streit W.R."/>
            <person name="Rodriguez L.M."/>
            <person name="Overmann J."/>
            <person name="Jimenez D.J."/>
        </authorList>
    </citation>
    <scope>NUCLEOTIDE SEQUENCE</scope>
    <source>
        <strain evidence="1">MAG 26</strain>
    </source>
</reference>
<protein>
    <recommendedName>
        <fullName evidence="3">PilZ domain-containing protein</fullName>
    </recommendedName>
</protein>